<organism evidence="6 7">
    <name type="scientific">Ureibacillus chungkukjangi</name>
    <dbReference type="NCBI Taxonomy" id="1202712"/>
    <lineage>
        <taxon>Bacteria</taxon>
        <taxon>Bacillati</taxon>
        <taxon>Bacillota</taxon>
        <taxon>Bacilli</taxon>
        <taxon>Bacillales</taxon>
        <taxon>Caryophanaceae</taxon>
        <taxon>Ureibacillus</taxon>
    </lineage>
</organism>
<dbReference type="GO" id="GO:0003677">
    <property type="term" value="F:DNA binding"/>
    <property type="evidence" value="ECO:0007669"/>
    <property type="project" value="UniProtKB-KW"/>
</dbReference>
<evidence type="ECO:0000313" key="7">
    <source>
        <dbReference type="Proteomes" id="UP000247416"/>
    </source>
</evidence>
<evidence type="ECO:0000259" key="5">
    <source>
        <dbReference type="Pfam" id="PF04198"/>
    </source>
</evidence>
<dbReference type="InterPro" id="IPR036388">
    <property type="entry name" value="WH-like_DNA-bd_sf"/>
</dbReference>
<keyword evidence="7" id="KW-1185">Reference proteome</keyword>
<protein>
    <submittedName>
        <fullName evidence="6">Deoxyribonucleoside regulator</fullName>
    </submittedName>
</protein>
<dbReference type="PANTHER" id="PTHR34294:SF1">
    <property type="entry name" value="TRANSCRIPTIONAL REGULATOR LSRR"/>
    <property type="match status" value="1"/>
</dbReference>
<dbReference type="EMBL" id="QJTJ01000017">
    <property type="protein sequence ID" value="PYF05630.1"/>
    <property type="molecule type" value="Genomic_DNA"/>
</dbReference>
<dbReference type="Pfam" id="PF04198">
    <property type="entry name" value="Sugar-bind"/>
    <property type="match status" value="1"/>
</dbReference>
<keyword evidence="2" id="KW-0805">Transcription regulation</keyword>
<evidence type="ECO:0000256" key="3">
    <source>
        <dbReference type="ARBA" id="ARBA00023125"/>
    </source>
</evidence>
<comment type="caution">
    <text evidence="6">The sequence shown here is derived from an EMBL/GenBank/DDBJ whole genome shotgun (WGS) entry which is preliminary data.</text>
</comment>
<dbReference type="Gene3D" id="3.40.50.1360">
    <property type="match status" value="1"/>
</dbReference>
<dbReference type="OrthoDB" id="58802at2"/>
<dbReference type="PANTHER" id="PTHR34294">
    <property type="entry name" value="TRANSCRIPTIONAL REGULATOR-RELATED"/>
    <property type="match status" value="1"/>
</dbReference>
<comment type="similarity">
    <text evidence="1">Belongs to the SorC transcriptional regulatory family.</text>
</comment>
<keyword evidence="4" id="KW-0804">Transcription</keyword>
<evidence type="ECO:0000256" key="1">
    <source>
        <dbReference type="ARBA" id="ARBA00010466"/>
    </source>
</evidence>
<name>A0A318TP39_9BACL</name>
<keyword evidence="3" id="KW-0238">DNA-binding</keyword>
<dbReference type="InterPro" id="IPR051054">
    <property type="entry name" value="SorC_transcr_regulators"/>
</dbReference>
<dbReference type="InterPro" id="IPR007324">
    <property type="entry name" value="Sugar-bd_dom_put"/>
</dbReference>
<feature type="domain" description="Sugar-binding" evidence="5">
    <location>
        <begin position="59"/>
        <end position="310"/>
    </location>
</feature>
<accession>A0A318TP39</accession>
<dbReference type="Proteomes" id="UP000247416">
    <property type="component" value="Unassembled WGS sequence"/>
</dbReference>
<dbReference type="InterPro" id="IPR037171">
    <property type="entry name" value="NagB/RpiA_transferase-like"/>
</dbReference>
<evidence type="ECO:0000256" key="4">
    <source>
        <dbReference type="ARBA" id="ARBA00023163"/>
    </source>
</evidence>
<evidence type="ECO:0000313" key="6">
    <source>
        <dbReference type="EMBL" id="PYF05630.1"/>
    </source>
</evidence>
<dbReference type="AlphaFoldDB" id="A0A318TP39"/>
<dbReference type="Gene3D" id="1.10.10.10">
    <property type="entry name" value="Winged helix-like DNA-binding domain superfamily/Winged helix DNA-binding domain"/>
    <property type="match status" value="1"/>
</dbReference>
<sequence>MYSQEEMIRVSKMYYEMQYTQKEISEKLPYSRATISRILDTAYKQGIVEVKVNYPIDFVQSMEEKIKEKYALKKVFVLPVYVDDELLILNDVGRAAAKYLHEICCDNTILGISWGTTLAHVIPHLIPKKVNDMKIVQLNGGIAKNSISTGAAQILEKFSETFSTGYYMLPVPTIVDSEMIAQVITSDSSIEETINIGKKSNIAIFGIGSVHFNNILYKGGFFKEGAYEELISKRAVGDICSRYFKEDGTLADVELNKRTIGLQLEDLQQKEYSIAVASGKSKAESVIGALNGGYVNVLFIDEVLAAEILNENNTRGKYSESG</sequence>
<reference evidence="6 7" key="1">
    <citation type="submission" date="2018-06" db="EMBL/GenBank/DDBJ databases">
        <title>Genomic Encyclopedia of Archaeal and Bacterial Type Strains, Phase II (KMG-II): from individual species to whole genera.</title>
        <authorList>
            <person name="Goeker M."/>
        </authorList>
    </citation>
    <scope>NUCLEOTIDE SEQUENCE [LARGE SCALE GENOMIC DNA]</scope>
    <source>
        <strain evidence="6 7">KACC 16626</strain>
    </source>
</reference>
<evidence type="ECO:0000256" key="2">
    <source>
        <dbReference type="ARBA" id="ARBA00023015"/>
    </source>
</evidence>
<proteinExistence type="inferred from homology"/>
<gene>
    <name evidence="6" type="ORF">BJ095_11739</name>
</gene>
<dbReference type="GO" id="GO:0030246">
    <property type="term" value="F:carbohydrate binding"/>
    <property type="evidence" value="ECO:0007669"/>
    <property type="project" value="InterPro"/>
</dbReference>
<dbReference type="SUPFAM" id="SSF100950">
    <property type="entry name" value="NagB/RpiA/CoA transferase-like"/>
    <property type="match status" value="1"/>
</dbReference>